<evidence type="ECO:0000256" key="2">
    <source>
        <dbReference type="ARBA" id="ARBA00023242"/>
    </source>
</evidence>
<evidence type="ECO:0000313" key="5">
    <source>
        <dbReference type="EMBL" id="KAB1218752.1"/>
    </source>
</evidence>
<dbReference type="GO" id="GO:0005634">
    <property type="term" value="C:nucleus"/>
    <property type="evidence" value="ECO:0007669"/>
    <property type="project" value="UniProtKB-SubCell"/>
</dbReference>
<evidence type="ECO:0000259" key="4">
    <source>
        <dbReference type="Pfam" id="PF16987"/>
    </source>
</evidence>
<evidence type="ECO:0000256" key="1">
    <source>
        <dbReference type="ARBA" id="ARBA00004123"/>
    </source>
</evidence>
<reference evidence="5 6" key="1">
    <citation type="journal article" date="2019" name="Plant Biotechnol. J.">
        <title>The red bayberry genome and genetic basis of sex determination.</title>
        <authorList>
            <person name="Jia H.M."/>
            <person name="Jia H.J."/>
            <person name="Cai Q.L."/>
            <person name="Wang Y."/>
            <person name="Zhao H.B."/>
            <person name="Yang W.F."/>
            <person name="Wang G.Y."/>
            <person name="Li Y.H."/>
            <person name="Zhan D.L."/>
            <person name="Shen Y.T."/>
            <person name="Niu Q.F."/>
            <person name="Chang L."/>
            <person name="Qiu J."/>
            <person name="Zhao L."/>
            <person name="Xie H.B."/>
            <person name="Fu W.Y."/>
            <person name="Jin J."/>
            <person name="Li X.W."/>
            <person name="Jiao Y."/>
            <person name="Zhou C.C."/>
            <person name="Tu T."/>
            <person name="Chai C.Y."/>
            <person name="Gao J.L."/>
            <person name="Fan L.J."/>
            <person name="van de Weg E."/>
            <person name="Wang J.Y."/>
            <person name="Gao Z.S."/>
        </authorList>
    </citation>
    <scope>NUCLEOTIDE SEQUENCE [LARGE SCALE GENOMIC DNA]</scope>
    <source>
        <tissue evidence="5">Leaves</tissue>
    </source>
</reference>
<dbReference type="GO" id="GO:0031490">
    <property type="term" value="F:chromatin DNA binding"/>
    <property type="evidence" value="ECO:0007669"/>
    <property type="project" value="InterPro"/>
</dbReference>
<evidence type="ECO:0000256" key="3">
    <source>
        <dbReference type="SAM" id="MobiDB-lite"/>
    </source>
</evidence>
<feature type="compositionally biased region" description="Polar residues" evidence="3">
    <location>
        <begin position="79"/>
        <end position="89"/>
    </location>
</feature>
<dbReference type="Gene3D" id="1.10.246.20">
    <property type="entry name" value="Coactivator CBP, KIX domain"/>
    <property type="match status" value="1"/>
</dbReference>
<dbReference type="InterPro" id="IPR036546">
    <property type="entry name" value="MED15_KIX"/>
</dbReference>
<feature type="region of interest" description="Disordered" evidence="3">
    <location>
        <begin position="194"/>
        <end position="215"/>
    </location>
</feature>
<feature type="domain" description="Mediator complex subunit 15 KIX" evidence="4">
    <location>
        <begin position="1"/>
        <end position="58"/>
    </location>
</feature>
<dbReference type="PANTHER" id="PTHR33137:SF4">
    <property type="entry name" value="MEDIATOR OF RNA POLYMERASE II TRANSCRIPTION SUBUNIT 15A-RELATED"/>
    <property type="match status" value="1"/>
</dbReference>
<sequence length="457" mass="51173">MDTLKRHLPVNGQDGLHELKKIAIRFEEKIYTAATSQGDYLRKISLKMLTMETKSQNPPAILCRPTLLAIAIRPQTQSVNSSMQATQHSVHMLQQPKVPVQQQPQQSASNLVPNQGAAQSQSQSQSQSQPQPSQQHQQHMISQIQSQSPQLQQQLGLQQQPTSLQRDMQQRLQASGSLLQQQNVIDQQKQLYHRPVPDTSSTSLDSTAQTGHATGGDWQEEIYQKIKAMKEMYLPELNEMYHKIAMKLQQHDSLPQQPKSDPLEKLKMFKNMLERIISFLQISKSNVSPAHKEKLGLYEKQILNFINTNRPRKPVSSLQQGQLPPPHMHSMQQPQSQIPQMQSHENQMNLQAMNLQGSVATMQQNNMTSLQHNSLSTLSGGPTAQQNMMNSLQPGSSLDSGQGNSLSSLQPVAMGSLQQNPSMQEKAAPESYQKGNSINIFFPIFFSGTIVDKNSCP</sequence>
<protein>
    <submittedName>
        <fullName evidence="5">Mediator of RNA polymerase II transcription subunit 15a</fullName>
    </submittedName>
</protein>
<proteinExistence type="predicted"/>
<dbReference type="InterPro" id="IPR044661">
    <property type="entry name" value="MED15a/b/c-like"/>
</dbReference>
<accession>A0A6A1W0L0</accession>
<dbReference type="FunFam" id="1.10.246.20:FF:000003">
    <property type="entry name" value="Mediator of RNA polymerase II transcription subunit 15a"/>
    <property type="match status" value="1"/>
</dbReference>
<dbReference type="Pfam" id="PF16987">
    <property type="entry name" value="KIX_2"/>
    <property type="match status" value="1"/>
</dbReference>
<evidence type="ECO:0000313" key="6">
    <source>
        <dbReference type="Proteomes" id="UP000516437"/>
    </source>
</evidence>
<feature type="compositionally biased region" description="Low complexity" evidence="3">
    <location>
        <begin position="119"/>
        <end position="165"/>
    </location>
</feature>
<keyword evidence="6" id="KW-1185">Reference proteome</keyword>
<keyword evidence="2" id="KW-0539">Nucleus</keyword>
<organism evidence="5 6">
    <name type="scientific">Morella rubra</name>
    <name type="common">Chinese bayberry</name>
    <dbReference type="NCBI Taxonomy" id="262757"/>
    <lineage>
        <taxon>Eukaryota</taxon>
        <taxon>Viridiplantae</taxon>
        <taxon>Streptophyta</taxon>
        <taxon>Embryophyta</taxon>
        <taxon>Tracheophyta</taxon>
        <taxon>Spermatophyta</taxon>
        <taxon>Magnoliopsida</taxon>
        <taxon>eudicotyledons</taxon>
        <taxon>Gunneridae</taxon>
        <taxon>Pentapetalae</taxon>
        <taxon>rosids</taxon>
        <taxon>fabids</taxon>
        <taxon>Fagales</taxon>
        <taxon>Myricaceae</taxon>
        <taxon>Morella</taxon>
    </lineage>
</organism>
<dbReference type="AlphaFoldDB" id="A0A6A1W0L0"/>
<dbReference type="InterPro" id="IPR036529">
    <property type="entry name" value="KIX_dom_sf"/>
</dbReference>
<dbReference type="EMBL" id="RXIC02000021">
    <property type="protein sequence ID" value="KAB1218752.1"/>
    <property type="molecule type" value="Genomic_DNA"/>
</dbReference>
<feature type="compositionally biased region" description="Polar residues" evidence="3">
    <location>
        <begin position="107"/>
        <end position="118"/>
    </location>
</feature>
<feature type="compositionally biased region" description="Polar residues" evidence="3">
    <location>
        <begin position="198"/>
        <end position="212"/>
    </location>
</feature>
<name>A0A6A1W0L0_9ROSI</name>
<dbReference type="GO" id="GO:0003713">
    <property type="term" value="F:transcription coactivator activity"/>
    <property type="evidence" value="ECO:0007669"/>
    <property type="project" value="InterPro"/>
</dbReference>
<dbReference type="PANTHER" id="PTHR33137">
    <property type="entry name" value="MEDIATOR OF RNA POLYMERASE II TRANSCRIPTION SUBUNIT 15A-RELATED"/>
    <property type="match status" value="1"/>
</dbReference>
<feature type="region of interest" description="Disordered" evidence="3">
    <location>
        <begin position="372"/>
        <end position="408"/>
    </location>
</feature>
<comment type="caution">
    <text evidence="5">The sequence shown here is derived from an EMBL/GenBank/DDBJ whole genome shotgun (WGS) entry which is preliminary data.</text>
</comment>
<feature type="region of interest" description="Disordered" evidence="3">
    <location>
        <begin position="310"/>
        <end position="333"/>
    </location>
</feature>
<gene>
    <name evidence="5" type="ORF">CJ030_MR3G026632</name>
</gene>
<dbReference type="Proteomes" id="UP000516437">
    <property type="component" value="Chromosome 3"/>
</dbReference>
<feature type="compositionally biased region" description="Low complexity" evidence="3">
    <location>
        <begin position="94"/>
        <end position="106"/>
    </location>
</feature>
<comment type="subcellular location">
    <subcellularLocation>
        <location evidence="1">Nucleus</location>
    </subcellularLocation>
</comment>
<feature type="region of interest" description="Disordered" evidence="3">
    <location>
        <begin position="79"/>
        <end position="170"/>
    </location>
</feature>
<dbReference type="OrthoDB" id="1912459at2759"/>